<evidence type="ECO:0000313" key="2">
    <source>
        <dbReference type="EMBL" id="RKO83479.1"/>
    </source>
</evidence>
<feature type="region of interest" description="Disordered" evidence="1">
    <location>
        <begin position="1"/>
        <end position="25"/>
    </location>
</feature>
<gene>
    <name evidence="2" type="ORF">BDK51DRAFT_49921</name>
</gene>
<evidence type="ECO:0000256" key="1">
    <source>
        <dbReference type="SAM" id="MobiDB-lite"/>
    </source>
</evidence>
<organism evidence="2 3">
    <name type="scientific">Blyttiomyces helicus</name>
    <dbReference type="NCBI Taxonomy" id="388810"/>
    <lineage>
        <taxon>Eukaryota</taxon>
        <taxon>Fungi</taxon>
        <taxon>Fungi incertae sedis</taxon>
        <taxon>Chytridiomycota</taxon>
        <taxon>Chytridiomycota incertae sedis</taxon>
        <taxon>Chytridiomycetes</taxon>
        <taxon>Chytridiomycetes incertae sedis</taxon>
        <taxon>Blyttiomyces</taxon>
    </lineage>
</organism>
<protein>
    <submittedName>
        <fullName evidence="2">Uncharacterized protein</fullName>
    </submittedName>
</protein>
<dbReference type="EMBL" id="ML001191">
    <property type="protein sequence ID" value="RKO83479.1"/>
    <property type="molecule type" value="Genomic_DNA"/>
</dbReference>
<sequence>MLPPKRPHPSSPTNDASPKRPPPPPGPLCRLCNTSRIYLDRAHACCPCGLRIATGVDSLSLENIESAFEEVVSAGGAWGKIERMRNLTPFCHIQVHLPCDSALVGNGGDGNEHHGFEM</sequence>
<dbReference type="AlphaFoldDB" id="A0A4P9VV28"/>
<name>A0A4P9VV28_9FUNG</name>
<proteinExistence type="predicted"/>
<reference evidence="3" key="1">
    <citation type="journal article" date="2018" name="Nat. Microbiol.">
        <title>Leveraging single-cell genomics to expand the fungal tree of life.</title>
        <authorList>
            <person name="Ahrendt S.R."/>
            <person name="Quandt C.A."/>
            <person name="Ciobanu D."/>
            <person name="Clum A."/>
            <person name="Salamov A."/>
            <person name="Andreopoulos B."/>
            <person name="Cheng J.F."/>
            <person name="Woyke T."/>
            <person name="Pelin A."/>
            <person name="Henrissat B."/>
            <person name="Reynolds N.K."/>
            <person name="Benny G.L."/>
            <person name="Smith M.E."/>
            <person name="James T.Y."/>
            <person name="Grigoriev I.V."/>
        </authorList>
    </citation>
    <scope>NUCLEOTIDE SEQUENCE [LARGE SCALE GENOMIC DNA]</scope>
</reference>
<dbReference type="Proteomes" id="UP000269721">
    <property type="component" value="Unassembled WGS sequence"/>
</dbReference>
<keyword evidence="3" id="KW-1185">Reference proteome</keyword>
<evidence type="ECO:0000313" key="3">
    <source>
        <dbReference type="Proteomes" id="UP000269721"/>
    </source>
</evidence>
<accession>A0A4P9VV28</accession>